<dbReference type="InterPro" id="IPR002125">
    <property type="entry name" value="CMP_dCMP_dom"/>
</dbReference>
<reference evidence="10" key="1">
    <citation type="submission" date="2016-11" db="EMBL/GenBank/DDBJ databases">
        <authorList>
            <person name="Varghese N."/>
            <person name="Submissions S."/>
        </authorList>
    </citation>
    <scope>NUCLEOTIDE SEQUENCE [LARGE SCALE GENOMIC DNA]</scope>
    <source>
        <strain evidence="10">DSM 9756</strain>
    </source>
</reference>
<dbReference type="NCBIfam" id="NF008113">
    <property type="entry name" value="PRK10860.1"/>
    <property type="match status" value="1"/>
</dbReference>
<name>A0A1M4Z0Q8_9BACT</name>
<keyword evidence="2 7" id="KW-0819">tRNA processing</keyword>
<evidence type="ECO:0000256" key="6">
    <source>
        <dbReference type="ARBA" id="ARBA00048045"/>
    </source>
</evidence>
<dbReference type="GO" id="GO:0052717">
    <property type="term" value="F:tRNA-specific adenosine-34 deaminase activity"/>
    <property type="evidence" value="ECO:0007669"/>
    <property type="project" value="UniProtKB-UniRule"/>
</dbReference>
<keyword evidence="4 7" id="KW-0378">Hydrolase</keyword>
<dbReference type="Gene3D" id="3.40.140.10">
    <property type="entry name" value="Cytidine Deaminase, domain 2"/>
    <property type="match status" value="1"/>
</dbReference>
<dbReference type="SUPFAM" id="SSF53927">
    <property type="entry name" value="Cytidine deaminase-like"/>
    <property type="match status" value="1"/>
</dbReference>
<dbReference type="InterPro" id="IPR016193">
    <property type="entry name" value="Cytidine_deaminase-like"/>
</dbReference>
<comment type="catalytic activity">
    <reaction evidence="6 7">
        <text>adenosine(34) in tRNA + H2O + H(+) = inosine(34) in tRNA + NH4(+)</text>
        <dbReference type="Rhea" id="RHEA:43168"/>
        <dbReference type="Rhea" id="RHEA-COMP:10373"/>
        <dbReference type="Rhea" id="RHEA-COMP:10374"/>
        <dbReference type="ChEBI" id="CHEBI:15377"/>
        <dbReference type="ChEBI" id="CHEBI:15378"/>
        <dbReference type="ChEBI" id="CHEBI:28938"/>
        <dbReference type="ChEBI" id="CHEBI:74411"/>
        <dbReference type="ChEBI" id="CHEBI:82852"/>
        <dbReference type="EC" id="3.5.4.33"/>
    </reaction>
</comment>
<feature type="binding site" evidence="7">
    <location>
        <position position="96"/>
    </location>
    <ligand>
        <name>Zn(2+)</name>
        <dbReference type="ChEBI" id="CHEBI:29105"/>
        <note>catalytic</note>
    </ligand>
</feature>
<evidence type="ECO:0000313" key="9">
    <source>
        <dbReference type="EMBL" id="SHF11634.1"/>
    </source>
</evidence>
<comment type="similarity">
    <text evidence="7">Belongs to the cytidine and deoxycytidylate deaminase family.</text>
</comment>
<dbReference type="EMBL" id="FQVB01000011">
    <property type="protein sequence ID" value="SHF11634.1"/>
    <property type="molecule type" value="Genomic_DNA"/>
</dbReference>
<dbReference type="Pfam" id="PF00383">
    <property type="entry name" value="dCMP_cyt_deam_1"/>
    <property type="match status" value="1"/>
</dbReference>
<evidence type="ECO:0000256" key="1">
    <source>
        <dbReference type="ARBA" id="ARBA00011738"/>
    </source>
</evidence>
<evidence type="ECO:0000313" key="10">
    <source>
        <dbReference type="Proteomes" id="UP000184076"/>
    </source>
</evidence>
<dbReference type="STRING" id="1121391.SAMN02745206_01368"/>
<sequence>MAGEEKDGIDLDHHYFMGLALAEAQRAFSRGEVPVGAVLVAQSGVVLARGHNRPVSSCDPTAHAEIVVLRRAATLLRNYRLPGTILYVTLEPCAMCLGAAMHARVDAVVFGAADPKAGAAGGVVDLTNIGAFPHSIRAVRGVREDECARLVSRFFRERRSLKR</sequence>
<feature type="binding site" evidence="7">
    <location>
        <position position="93"/>
    </location>
    <ligand>
        <name>Zn(2+)</name>
        <dbReference type="ChEBI" id="CHEBI:29105"/>
        <note>catalytic</note>
    </ligand>
</feature>
<keyword evidence="5 7" id="KW-0862">Zinc</keyword>
<evidence type="ECO:0000256" key="5">
    <source>
        <dbReference type="ARBA" id="ARBA00022833"/>
    </source>
</evidence>
<evidence type="ECO:0000256" key="4">
    <source>
        <dbReference type="ARBA" id="ARBA00022801"/>
    </source>
</evidence>
<keyword evidence="10" id="KW-1185">Reference proteome</keyword>
<protein>
    <recommendedName>
        <fullName evidence="7">tRNA-specific adenosine deaminase</fullName>
        <ecNumber evidence="7">3.5.4.33</ecNumber>
    </recommendedName>
</protein>
<comment type="cofactor">
    <cofactor evidence="7">
        <name>Zn(2+)</name>
        <dbReference type="ChEBI" id="CHEBI:29105"/>
    </cofactor>
    <text evidence="7">Binds 1 zinc ion per subunit.</text>
</comment>
<dbReference type="Proteomes" id="UP000184076">
    <property type="component" value="Unassembled WGS sequence"/>
</dbReference>
<dbReference type="GO" id="GO:0008270">
    <property type="term" value="F:zinc ion binding"/>
    <property type="evidence" value="ECO:0007669"/>
    <property type="project" value="UniProtKB-UniRule"/>
</dbReference>
<proteinExistence type="inferred from homology"/>
<feature type="active site" description="Proton donor" evidence="7">
    <location>
        <position position="65"/>
    </location>
</feature>
<dbReference type="PANTHER" id="PTHR11079:SF179">
    <property type="entry name" value="TRNA(ADENINE(34)) DEAMINASE, CHLOROPLASTIC"/>
    <property type="match status" value="1"/>
</dbReference>
<dbReference type="PANTHER" id="PTHR11079">
    <property type="entry name" value="CYTOSINE DEAMINASE FAMILY MEMBER"/>
    <property type="match status" value="1"/>
</dbReference>
<dbReference type="EC" id="3.5.4.33" evidence="7"/>
<dbReference type="RefSeq" id="WP_073038231.1">
    <property type="nucleotide sequence ID" value="NZ_FQVB01000011.1"/>
</dbReference>
<dbReference type="CDD" id="cd01285">
    <property type="entry name" value="nucleoside_deaminase"/>
    <property type="match status" value="1"/>
</dbReference>
<keyword evidence="3 7" id="KW-0479">Metal-binding</keyword>
<evidence type="ECO:0000256" key="3">
    <source>
        <dbReference type="ARBA" id="ARBA00022723"/>
    </source>
</evidence>
<feature type="binding site" evidence="7">
    <location>
        <position position="63"/>
    </location>
    <ligand>
        <name>Zn(2+)</name>
        <dbReference type="ChEBI" id="CHEBI:29105"/>
        <note>catalytic</note>
    </ligand>
</feature>
<comment type="function">
    <text evidence="7">Catalyzes the deamination of adenosine to inosine at the wobble position 34 of tRNA(Arg2).</text>
</comment>
<dbReference type="InterPro" id="IPR028883">
    <property type="entry name" value="tRNA_aden_deaminase"/>
</dbReference>
<evidence type="ECO:0000256" key="7">
    <source>
        <dbReference type="HAMAP-Rule" id="MF_00972"/>
    </source>
</evidence>
<dbReference type="GO" id="GO:0002100">
    <property type="term" value="P:tRNA wobble adenosine to inosine editing"/>
    <property type="evidence" value="ECO:0007669"/>
    <property type="project" value="UniProtKB-UniRule"/>
</dbReference>
<dbReference type="AlphaFoldDB" id="A0A1M4Z0Q8"/>
<gene>
    <name evidence="7" type="primary">tadA</name>
    <name evidence="9" type="ORF">SAMN02745206_01368</name>
</gene>
<evidence type="ECO:0000256" key="2">
    <source>
        <dbReference type="ARBA" id="ARBA00022694"/>
    </source>
</evidence>
<feature type="domain" description="CMP/dCMP-type deaminase" evidence="8">
    <location>
        <begin position="11"/>
        <end position="124"/>
    </location>
</feature>
<dbReference type="HAMAP" id="MF_00972">
    <property type="entry name" value="tRNA_aden_deaminase"/>
    <property type="match status" value="1"/>
</dbReference>
<accession>A0A1M4Z0Q8</accession>
<dbReference type="FunFam" id="3.40.140.10:FF:000005">
    <property type="entry name" value="tRNA-specific adenosine deaminase"/>
    <property type="match status" value="1"/>
</dbReference>
<dbReference type="PROSITE" id="PS51747">
    <property type="entry name" value="CYT_DCMP_DEAMINASES_2"/>
    <property type="match status" value="1"/>
</dbReference>
<organism evidence="9 10">
    <name type="scientific">Desulfacinum infernum DSM 9756</name>
    <dbReference type="NCBI Taxonomy" id="1121391"/>
    <lineage>
        <taxon>Bacteria</taxon>
        <taxon>Pseudomonadati</taxon>
        <taxon>Thermodesulfobacteriota</taxon>
        <taxon>Syntrophobacteria</taxon>
        <taxon>Syntrophobacterales</taxon>
        <taxon>Syntrophobacteraceae</taxon>
        <taxon>Desulfacinum</taxon>
    </lineage>
</organism>
<evidence type="ECO:0000259" key="8">
    <source>
        <dbReference type="PROSITE" id="PS51747"/>
    </source>
</evidence>
<comment type="subunit">
    <text evidence="1 7">Homodimer.</text>
</comment>